<dbReference type="EMBL" id="AFQF01003534">
    <property type="protein sequence ID" value="EGU75206.1"/>
    <property type="molecule type" value="Genomic_DNA"/>
</dbReference>
<proteinExistence type="predicted"/>
<organism evidence="1">
    <name type="scientific">Fusarium oxysporum (strain Fo5176)</name>
    <name type="common">Fusarium vascular wilt</name>
    <dbReference type="NCBI Taxonomy" id="660025"/>
    <lineage>
        <taxon>Eukaryota</taxon>
        <taxon>Fungi</taxon>
        <taxon>Dikarya</taxon>
        <taxon>Ascomycota</taxon>
        <taxon>Pezizomycotina</taxon>
        <taxon>Sordariomycetes</taxon>
        <taxon>Hypocreomycetidae</taxon>
        <taxon>Hypocreales</taxon>
        <taxon>Nectriaceae</taxon>
        <taxon>Fusarium</taxon>
        <taxon>Fusarium oxysporum species complex</taxon>
    </lineage>
</organism>
<sequence length="244" mass="27622">MDDEADKYKKYHGKDDAFLSAKSVESNNVHLEYRARYRYDLFCRTGNTRDETKERLAGRFLGAKRTFFRVISNSGTAQTDLPSGNGDVGWLRCGDMEDPLLRLIGFITGPALEPYIRRVLEGSETAVTSPTLQCPRPSVHLGQSQLQLNVPFTRSHANANEPIPGGHMRHSLKRTSSLFSAYSHQDNIASMERFAWHSDQFGSARNRRGRFYVPLHLTPLRSLAVLSLRWIILCSRTAIYGTET</sequence>
<gene>
    <name evidence="1" type="ORF">FOXB_14252</name>
</gene>
<dbReference type="OrthoDB" id="10583851at2759"/>
<evidence type="ECO:0000313" key="1">
    <source>
        <dbReference type="EMBL" id="EGU75206.1"/>
    </source>
</evidence>
<dbReference type="AlphaFoldDB" id="F9G6H0"/>
<accession>F9G6H0</accession>
<name>F9G6H0_FUSOF</name>
<comment type="caution">
    <text evidence="1">The sequence shown here is derived from an EMBL/GenBank/DDBJ whole genome shotgun (WGS) entry which is preliminary data.</text>
</comment>
<protein>
    <submittedName>
        <fullName evidence="1">Uncharacterized protein</fullName>
    </submittedName>
</protein>
<reference evidence="1" key="1">
    <citation type="journal article" date="2012" name="Mol. Plant Microbe Interact.">
        <title>A highly conserved effector in Fusarium oxysporum is required for full virulence on Arabidopsis.</title>
        <authorList>
            <person name="Thatcher L.F."/>
            <person name="Gardiner D.M."/>
            <person name="Kazan K."/>
            <person name="Manners J."/>
        </authorList>
    </citation>
    <scope>NUCLEOTIDE SEQUENCE [LARGE SCALE GENOMIC DNA]</scope>
    <source>
        <strain evidence="1">Fo5176</strain>
    </source>
</reference>